<dbReference type="NCBIfam" id="TIGR02365">
    <property type="entry name" value="dha_L_ycgS"/>
    <property type="match status" value="1"/>
</dbReference>
<dbReference type="PROSITE" id="PS51480">
    <property type="entry name" value="DHAL"/>
    <property type="match status" value="1"/>
</dbReference>
<evidence type="ECO:0000256" key="2">
    <source>
        <dbReference type="ARBA" id="ARBA00022777"/>
    </source>
</evidence>
<dbReference type="RefSeq" id="WP_223245822.1">
    <property type="nucleotide sequence ID" value="NZ_CP029001.1"/>
</dbReference>
<sequence>MIADLQPFLSWMAAFKAKIDEHASELTDLDRQIGDADHGSNMARGVQAISEIDPGTVADPGAYLKKAGMALVSKVGGASGPLYGTLLMKMGAALPAGELTRDDFLGALRTGVEGLQARGKAEVGDKTMLDVWFPALDAADAAEGSLTAALKAATEAARAGAEATIPMIARKGRASYLGERSKGVKDPGSASSVLLIEAALEAFGE</sequence>
<evidence type="ECO:0000313" key="5">
    <source>
        <dbReference type="Proteomes" id="UP001555100"/>
    </source>
</evidence>
<dbReference type="Pfam" id="PF02734">
    <property type="entry name" value="Dak2"/>
    <property type="match status" value="1"/>
</dbReference>
<evidence type="ECO:0000313" key="4">
    <source>
        <dbReference type="EMBL" id="MEW6954540.1"/>
    </source>
</evidence>
<dbReference type="GO" id="GO:0016301">
    <property type="term" value="F:kinase activity"/>
    <property type="evidence" value="ECO:0007669"/>
    <property type="project" value="UniProtKB-KW"/>
</dbReference>
<dbReference type="EMBL" id="JBAGNM010000004">
    <property type="protein sequence ID" value="MEW6954540.1"/>
    <property type="molecule type" value="Genomic_DNA"/>
</dbReference>
<keyword evidence="5" id="KW-1185">Reference proteome</keyword>
<name>A0ABV3NBF6_9ACTO</name>
<dbReference type="InterPro" id="IPR004007">
    <property type="entry name" value="DhaL_dom"/>
</dbReference>
<dbReference type="SUPFAM" id="SSF101473">
    <property type="entry name" value="DhaL-like"/>
    <property type="match status" value="1"/>
</dbReference>
<feature type="domain" description="DhaL" evidence="3">
    <location>
        <begin position="6"/>
        <end position="201"/>
    </location>
</feature>
<dbReference type="SMART" id="SM01120">
    <property type="entry name" value="Dak2"/>
    <property type="match status" value="1"/>
</dbReference>
<dbReference type="InterPro" id="IPR012737">
    <property type="entry name" value="DhaK_L_YcgS"/>
</dbReference>
<organism evidence="4 5">
    <name type="scientific">Trueperella pyogenes</name>
    <dbReference type="NCBI Taxonomy" id="1661"/>
    <lineage>
        <taxon>Bacteria</taxon>
        <taxon>Bacillati</taxon>
        <taxon>Actinomycetota</taxon>
        <taxon>Actinomycetes</taxon>
        <taxon>Actinomycetales</taxon>
        <taxon>Actinomycetaceae</taxon>
        <taxon>Trueperella</taxon>
    </lineage>
</organism>
<dbReference type="PANTHER" id="PTHR28629">
    <property type="entry name" value="TRIOKINASE/FMN CYCLASE"/>
    <property type="match status" value="1"/>
</dbReference>
<gene>
    <name evidence="4" type="primary">dhaL</name>
    <name evidence="4" type="ORF">V3M73_05820</name>
</gene>
<evidence type="ECO:0000256" key="1">
    <source>
        <dbReference type="ARBA" id="ARBA00022679"/>
    </source>
</evidence>
<dbReference type="InterPro" id="IPR050861">
    <property type="entry name" value="Dihydroxyacetone_Kinase"/>
</dbReference>
<reference evidence="4 5" key="1">
    <citation type="submission" date="2024-01" db="EMBL/GenBank/DDBJ databases">
        <title>Genomic analysis and antimicrobial resistance profiles of Trueperella pyogenes isolated from domestic and wild animals.</title>
        <authorList>
            <person name="Magossi G."/>
            <person name="Gzyl K.E."/>
            <person name="Holman D.B."/>
            <person name="Amat S."/>
        </authorList>
    </citation>
    <scope>NUCLEOTIDE SEQUENCE [LARGE SCALE GENOMIC DNA]</scope>
    <source>
        <strain evidence="4 5">1494</strain>
    </source>
</reference>
<protein>
    <submittedName>
        <fullName evidence="4">Dihydroxyacetone kinase subunit DhaL</fullName>
    </submittedName>
</protein>
<dbReference type="InterPro" id="IPR036117">
    <property type="entry name" value="DhaL_dom_sf"/>
</dbReference>
<dbReference type="PANTHER" id="PTHR28629:SF4">
    <property type="entry name" value="TRIOKINASE_FMN CYCLASE"/>
    <property type="match status" value="1"/>
</dbReference>
<accession>A0ABV3NBF6</accession>
<comment type="caution">
    <text evidence="4">The sequence shown here is derived from an EMBL/GenBank/DDBJ whole genome shotgun (WGS) entry which is preliminary data.</text>
</comment>
<evidence type="ECO:0000259" key="3">
    <source>
        <dbReference type="PROSITE" id="PS51480"/>
    </source>
</evidence>
<dbReference type="Gene3D" id="1.25.40.340">
    <property type="match status" value="1"/>
</dbReference>
<dbReference type="Proteomes" id="UP001555100">
    <property type="component" value="Unassembled WGS sequence"/>
</dbReference>
<keyword evidence="1" id="KW-0808">Transferase</keyword>
<proteinExistence type="predicted"/>
<keyword evidence="2 4" id="KW-0418">Kinase</keyword>